<dbReference type="AlphaFoldDB" id="A0A1J1I2R1"/>
<organism evidence="1 2">
    <name type="scientific">Clunio marinus</name>
    <dbReference type="NCBI Taxonomy" id="568069"/>
    <lineage>
        <taxon>Eukaryota</taxon>
        <taxon>Metazoa</taxon>
        <taxon>Ecdysozoa</taxon>
        <taxon>Arthropoda</taxon>
        <taxon>Hexapoda</taxon>
        <taxon>Insecta</taxon>
        <taxon>Pterygota</taxon>
        <taxon>Neoptera</taxon>
        <taxon>Endopterygota</taxon>
        <taxon>Diptera</taxon>
        <taxon>Nematocera</taxon>
        <taxon>Chironomoidea</taxon>
        <taxon>Chironomidae</taxon>
        <taxon>Clunio</taxon>
    </lineage>
</organism>
<evidence type="ECO:0000313" key="1">
    <source>
        <dbReference type="EMBL" id="CRK93142.1"/>
    </source>
</evidence>
<dbReference type="EMBL" id="CVRI01000036">
    <property type="protein sequence ID" value="CRK93142.1"/>
    <property type="molecule type" value="Genomic_DNA"/>
</dbReference>
<keyword evidence="2" id="KW-1185">Reference proteome</keyword>
<proteinExistence type="predicted"/>
<evidence type="ECO:0000313" key="2">
    <source>
        <dbReference type="Proteomes" id="UP000183832"/>
    </source>
</evidence>
<gene>
    <name evidence="1" type="ORF">CLUMA_CG006698</name>
</gene>
<protein>
    <submittedName>
        <fullName evidence="1">CLUMA_CG006698, isoform A</fullName>
    </submittedName>
</protein>
<accession>A0A1J1I2R1</accession>
<name>A0A1J1I2R1_9DIPT</name>
<sequence length="68" mass="7582">MNNGKITKTTKQRKKSAKHIMCHPEATEIYANCFLCFCCCFPAGICTTHIGNMGFVGTLGKELLNHFK</sequence>
<reference evidence="1 2" key="1">
    <citation type="submission" date="2015-04" db="EMBL/GenBank/DDBJ databases">
        <authorList>
            <person name="Syromyatnikov M.Y."/>
            <person name="Popov V.N."/>
        </authorList>
    </citation>
    <scope>NUCLEOTIDE SEQUENCE [LARGE SCALE GENOMIC DNA]</scope>
</reference>
<dbReference type="Proteomes" id="UP000183832">
    <property type="component" value="Unassembled WGS sequence"/>
</dbReference>